<dbReference type="PANTHER" id="PTHR24096:SF149">
    <property type="entry name" value="AMP-BINDING DOMAIN-CONTAINING PROTEIN-RELATED"/>
    <property type="match status" value="1"/>
</dbReference>
<dbReference type="InterPro" id="IPR042099">
    <property type="entry name" value="ANL_N_sf"/>
</dbReference>
<dbReference type="UniPathway" id="UPA01057">
    <property type="reaction ID" value="UER00166"/>
</dbReference>
<dbReference type="InterPro" id="IPR000873">
    <property type="entry name" value="AMP-dep_synth/lig_dom"/>
</dbReference>
<proteinExistence type="inferred from homology"/>
<comment type="pathway">
    <text evidence="5">Quinol/quinone metabolism; 1,4-dihydroxy-2-naphthoate biosynthesis; 1,4-dihydroxy-2-naphthoate from chorismate: step 5/7.</text>
</comment>
<dbReference type="GO" id="GO:0008756">
    <property type="term" value="F:o-succinylbenzoate-CoA ligase activity"/>
    <property type="evidence" value="ECO:0007669"/>
    <property type="project" value="UniProtKB-UniRule"/>
</dbReference>
<protein>
    <recommendedName>
        <fullName evidence="5">2-succinylbenzoate--CoA ligase</fullName>
        <ecNumber evidence="5">6.2.1.26</ecNumber>
    </recommendedName>
    <alternativeName>
        <fullName evidence="5">o-succinylbenzoyl-CoA synthetase</fullName>
        <shortName evidence="5">OSB-CoA synthetase</shortName>
    </alternativeName>
</protein>
<dbReference type="EMBL" id="JXWY01000103">
    <property type="protein sequence ID" value="KIX90067.1"/>
    <property type="molecule type" value="Genomic_DNA"/>
</dbReference>
<dbReference type="PANTHER" id="PTHR24096">
    <property type="entry name" value="LONG-CHAIN-FATTY-ACID--COA LIGASE"/>
    <property type="match status" value="1"/>
</dbReference>
<evidence type="ECO:0000259" key="7">
    <source>
        <dbReference type="Pfam" id="PF13193"/>
    </source>
</evidence>
<dbReference type="STRING" id="569857.TP70_09665"/>
<reference evidence="9 11" key="2">
    <citation type="submission" date="2018-06" db="EMBL/GenBank/DDBJ databases">
        <authorList>
            <consortium name="Pathogen Informatics"/>
            <person name="Doyle S."/>
        </authorList>
    </citation>
    <scope>NUCLEOTIDE SEQUENCE [LARGE SCALE GENOMIC DNA]</scope>
    <source>
        <strain evidence="9 11">NCTC13832</strain>
    </source>
</reference>
<dbReference type="RefSeq" id="WP_044361302.1">
    <property type="nucleotide sequence ID" value="NZ_JXWY01000103.1"/>
</dbReference>
<comment type="similarity">
    <text evidence="5">Belongs to the ATP-dependent AMP-binding enzyme family. MenE subfamily.</text>
</comment>
<dbReference type="UniPathway" id="UPA00079"/>
<dbReference type="Pfam" id="PF00501">
    <property type="entry name" value="AMP-binding"/>
    <property type="match status" value="1"/>
</dbReference>
<evidence type="ECO:0000256" key="2">
    <source>
        <dbReference type="ARBA" id="ARBA00022598"/>
    </source>
</evidence>
<dbReference type="InterPro" id="IPR025110">
    <property type="entry name" value="AMP-bd_C"/>
</dbReference>
<evidence type="ECO:0000259" key="6">
    <source>
        <dbReference type="Pfam" id="PF00501"/>
    </source>
</evidence>
<evidence type="ECO:0000256" key="4">
    <source>
        <dbReference type="ARBA" id="ARBA00022840"/>
    </source>
</evidence>
<evidence type="ECO:0000256" key="3">
    <source>
        <dbReference type="ARBA" id="ARBA00022741"/>
    </source>
</evidence>
<dbReference type="Gene3D" id="3.30.300.30">
    <property type="match status" value="1"/>
</dbReference>
<dbReference type="Proteomes" id="UP000032366">
    <property type="component" value="Unassembled WGS sequence"/>
</dbReference>
<name>A0A0D6XN56_9STAP</name>
<dbReference type="SUPFAM" id="SSF56801">
    <property type="entry name" value="Acetyl-CoA synthetase-like"/>
    <property type="match status" value="1"/>
</dbReference>
<keyword evidence="10" id="KW-1185">Reference proteome</keyword>
<organism evidence="9 11">
    <name type="scientific">Staphylococcus microti</name>
    <dbReference type="NCBI Taxonomy" id="569857"/>
    <lineage>
        <taxon>Bacteria</taxon>
        <taxon>Bacillati</taxon>
        <taxon>Bacillota</taxon>
        <taxon>Bacilli</taxon>
        <taxon>Bacillales</taxon>
        <taxon>Staphylococcaceae</taxon>
        <taxon>Staphylococcus</taxon>
    </lineage>
</organism>
<comment type="function">
    <text evidence="5">Converts 2-succinylbenzoate (OSB) to 2-succinylbenzoyl-CoA (OSB-CoA).</text>
</comment>
<feature type="domain" description="AMP-binding enzyme C-terminal" evidence="7">
    <location>
        <begin position="389"/>
        <end position="460"/>
    </location>
</feature>
<comment type="pathway">
    <text evidence="5">Quinol/quinone metabolism; menaquinone biosynthesis.</text>
</comment>
<dbReference type="NCBIfam" id="TIGR01923">
    <property type="entry name" value="menE"/>
    <property type="match status" value="1"/>
</dbReference>
<dbReference type="AlphaFoldDB" id="A0A0D6XN56"/>
<dbReference type="InterPro" id="IPR010192">
    <property type="entry name" value="MenE"/>
</dbReference>
<keyword evidence="2 5" id="KW-0436">Ligase</keyword>
<sequence>MEHWLVQQVHRSPNAIAVETDEQKLTFQQLFEMAKRYGSGLITLNQTRIGLLVDNSIEALGLIHGAWLYNIEIALINNRLTDNEIMKQMQSINVNTIVTTENYYARVQETELSEQLRCLTGSDILSDVVQHPLPKFQETTIASIMFTSGTTGPQKAVPQTFTNHRASAEGCFTHLGFDTNTRWLTVLPIYHISGLSIVLRSVRYGFTLYLMDKFDEQRILDAVVFKGITHMSLVPLTLKRLMRAGLTEPYQLEKILLGGAKLERDFVEQALAYKLPIYNSFGMTETCSQFLTASPEMLAKNPETVGLTGSQNQLKIMSPNDEGHGELYVRGDNVMNGYLYPEGLTHTYDVEGFFKTGDIASVDANGFVMIHDRRKDLIISGGENIYPNEIERVAKLHVDVDDAMCVGVKDDEWGQRPVLYLVAHKEIPNMASFLAQYLAKYKLPKTIQYVQSLPYTSTGKLKRQLLNGE</sequence>
<evidence type="ECO:0000313" key="11">
    <source>
        <dbReference type="Proteomes" id="UP000254100"/>
    </source>
</evidence>
<dbReference type="InterPro" id="IPR045851">
    <property type="entry name" value="AMP-bd_C_sf"/>
</dbReference>
<accession>A0A0D6XN56</accession>
<feature type="domain" description="AMP-dependent synthetase/ligase" evidence="6">
    <location>
        <begin position="7"/>
        <end position="339"/>
    </location>
</feature>
<dbReference type="Gene3D" id="3.40.50.12780">
    <property type="entry name" value="N-terminal domain of ligase-like"/>
    <property type="match status" value="1"/>
</dbReference>
<comment type="catalytic activity">
    <reaction evidence="5">
        <text>2-succinylbenzoate + ATP + CoA = 2-succinylbenzoyl-CoA + AMP + diphosphate</text>
        <dbReference type="Rhea" id="RHEA:17009"/>
        <dbReference type="ChEBI" id="CHEBI:18325"/>
        <dbReference type="ChEBI" id="CHEBI:30616"/>
        <dbReference type="ChEBI" id="CHEBI:33019"/>
        <dbReference type="ChEBI" id="CHEBI:57287"/>
        <dbReference type="ChEBI" id="CHEBI:57364"/>
        <dbReference type="ChEBI" id="CHEBI:456215"/>
        <dbReference type="EC" id="6.2.1.26"/>
    </reaction>
</comment>
<dbReference type="GO" id="GO:0009234">
    <property type="term" value="P:menaquinone biosynthetic process"/>
    <property type="evidence" value="ECO:0007669"/>
    <property type="project" value="UniProtKB-UniRule"/>
</dbReference>
<dbReference type="EC" id="6.2.1.26" evidence="5"/>
<evidence type="ECO:0000313" key="8">
    <source>
        <dbReference type="EMBL" id="KIX90067.1"/>
    </source>
</evidence>
<keyword evidence="3 5" id="KW-0547">Nucleotide-binding</keyword>
<evidence type="ECO:0000256" key="1">
    <source>
        <dbReference type="ARBA" id="ARBA00022428"/>
    </source>
</evidence>
<dbReference type="EMBL" id="UHDT01000001">
    <property type="protein sequence ID" value="SUM57813.1"/>
    <property type="molecule type" value="Genomic_DNA"/>
</dbReference>
<dbReference type="OrthoDB" id="9757771at2"/>
<reference evidence="8 10" key="1">
    <citation type="submission" date="2015-01" db="EMBL/GenBank/DDBJ databases">
        <authorList>
            <person name="Guo J."/>
        </authorList>
    </citation>
    <scope>NUCLEOTIDE SEQUENCE [LARGE SCALE GENOMIC DNA]</scope>
    <source>
        <strain evidence="8 10">DSM 22147</strain>
    </source>
</reference>
<evidence type="ECO:0000313" key="10">
    <source>
        <dbReference type="Proteomes" id="UP000032366"/>
    </source>
</evidence>
<evidence type="ECO:0000313" key="9">
    <source>
        <dbReference type="EMBL" id="SUM57813.1"/>
    </source>
</evidence>
<keyword evidence="4 5" id="KW-0067">ATP-binding</keyword>
<dbReference type="HAMAP" id="MF_00731">
    <property type="entry name" value="MenE"/>
    <property type="match status" value="1"/>
</dbReference>
<evidence type="ECO:0000256" key="5">
    <source>
        <dbReference type="HAMAP-Rule" id="MF_00731"/>
    </source>
</evidence>
<gene>
    <name evidence="5 9" type="primary">menE</name>
    <name evidence="9" type="ORF">NCTC13832_01506</name>
    <name evidence="8" type="ORF">TP70_09665</name>
</gene>
<dbReference type="GO" id="GO:0005524">
    <property type="term" value="F:ATP binding"/>
    <property type="evidence" value="ECO:0007669"/>
    <property type="project" value="UniProtKB-KW"/>
</dbReference>
<keyword evidence="1 5" id="KW-0474">Menaquinone biosynthesis</keyword>
<dbReference type="Pfam" id="PF13193">
    <property type="entry name" value="AMP-binding_C"/>
    <property type="match status" value="1"/>
</dbReference>
<dbReference type="Proteomes" id="UP000254100">
    <property type="component" value="Unassembled WGS sequence"/>
</dbReference>